<protein>
    <submittedName>
        <fullName evidence="2">ABC transporter substrate-binding protein</fullName>
    </submittedName>
</protein>
<dbReference type="Gene3D" id="3.40.190.10">
    <property type="entry name" value="Periplasmic binding protein-like II"/>
    <property type="match status" value="2"/>
</dbReference>
<evidence type="ECO:0000313" key="3">
    <source>
        <dbReference type="Proteomes" id="UP000654304"/>
    </source>
</evidence>
<feature type="chain" id="PRO_5045203070" evidence="1">
    <location>
        <begin position="26"/>
        <end position="271"/>
    </location>
</feature>
<keyword evidence="3" id="KW-1185">Reference proteome</keyword>
<dbReference type="PANTHER" id="PTHR35936:SF25">
    <property type="entry name" value="ABC TRANSPORTER SUBSTRATE-BINDING PROTEIN"/>
    <property type="match status" value="1"/>
</dbReference>
<dbReference type="PANTHER" id="PTHR35936">
    <property type="entry name" value="MEMBRANE-BOUND LYTIC MUREIN TRANSGLYCOSYLASE F"/>
    <property type="match status" value="1"/>
</dbReference>
<comment type="caution">
    <text evidence="2">The sequence shown here is derived from an EMBL/GenBank/DDBJ whole genome shotgun (WGS) entry which is preliminary data.</text>
</comment>
<dbReference type="RefSeq" id="WP_186904193.1">
    <property type="nucleotide sequence ID" value="NZ_JACOGD010000006.1"/>
</dbReference>
<organism evidence="2 3">
    <name type="scientific">Undibacterium curvum</name>
    <dbReference type="NCBI Taxonomy" id="2762294"/>
    <lineage>
        <taxon>Bacteria</taxon>
        <taxon>Pseudomonadati</taxon>
        <taxon>Pseudomonadota</taxon>
        <taxon>Betaproteobacteria</taxon>
        <taxon>Burkholderiales</taxon>
        <taxon>Oxalobacteraceae</taxon>
        <taxon>Undibacterium</taxon>
    </lineage>
</organism>
<sequence>MFTRIIPPLLSLYCAALLSSPPACAQQDALRLTSLEWSPYVTKTLPGDGMTASIVRTAAQTAGLRTEISYFPWSRAVQDGLNSEQFDGYFPAFYLKEREKDCYFSGSLGNSIIGFASLSDTHFDWENLKDLKKYKIGTVHEYANGEVFDAMVRQKQLLVDSAPSDISNLRKLLAKRVDVIVIDKWVYKSLLISDHSLGPEKQNIVFHPKELTQFSMHICFQRNAKGQAKQKAFNAGLEKLQVKKMETQYFQQLQLSASESVWEISKSQAKF</sequence>
<dbReference type="SUPFAM" id="SSF53850">
    <property type="entry name" value="Periplasmic binding protein-like II"/>
    <property type="match status" value="1"/>
</dbReference>
<accession>A0ABR7A6M4</accession>
<proteinExistence type="predicted"/>
<dbReference type="Proteomes" id="UP000654304">
    <property type="component" value="Unassembled WGS sequence"/>
</dbReference>
<gene>
    <name evidence="2" type="ORF">H8K43_12755</name>
</gene>
<name>A0ABR7A6M4_9BURK</name>
<reference evidence="2 3" key="1">
    <citation type="submission" date="2020-08" db="EMBL/GenBank/DDBJ databases">
        <title>Novel species isolated from subtropical streams in China.</title>
        <authorList>
            <person name="Lu H."/>
        </authorList>
    </citation>
    <scope>NUCLEOTIDE SEQUENCE [LARGE SCALE GENOMIC DNA]</scope>
    <source>
        <strain evidence="2 3">CY22W</strain>
    </source>
</reference>
<evidence type="ECO:0000313" key="2">
    <source>
        <dbReference type="EMBL" id="MBC3932551.1"/>
    </source>
</evidence>
<feature type="signal peptide" evidence="1">
    <location>
        <begin position="1"/>
        <end position="25"/>
    </location>
</feature>
<keyword evidence="1" id="KW-0732">Signal</keyword>
<dbReference type="EMBL" id="JACOGD010000006">
    <property type="protein sequence ID" value="MBC3932551.1"/>
    <property type="molecule type" value="Genomic_DNA"/>
</dbReference>
<evidence type="ECO:0000256" key="1">
    <source>
        <dbReference type="SAM" id="SignalP"/>
    </source>
</evidence>